<proteinExistence type="predicted"/>
<evidence type="ECO:0000256" key="4">
    <source>
        <dbReference type="ARBA" id="ARBA00023163"/>
    </source>
</evidence>
<accession>A0ABS1DZ69</accession>
<dbReference type="InterPro" id="IPR047057">
    <property type="entry name" value="MerR_fam"/>
</dbReference>
<name>A0ABS1DZ69_RUBGE</name>
<dbReference type="PROSITE" id="PS50937">
    <property type="entry name" value="HTH_MERR_2"/>
    <property type="match status" value="1"/>
</dbReference>
<evidence type="ECO:0000256" key="1">
    <source>
        <dbReference type="ARBA" id="ARBA00022491"/>
    </source>
</evidence>
<evidence type="ECO:0000256" key="2">
    <source>
        <dbReference type="ARBA" id="ARBA00023015"/>
    </source>
</evidence>
<keyword evidence="2" id="KW-0805">Transcription regulation</keyword>
<keyword evidence="7" id="KW-1185">Reference proteome</keyword>
<comment type="caution">
    <text evidence="6">The sequence shown here is derived from an EMBL/GenBank/DDBJ whole genome shotgun (WGS) entry which is preliminary data.</text>
</comment>
<sequence length="147" mass="16569">MTSGFDSVEHGARLNSDSVVKVKRRLPVRIGDLAKQVDISVRMLRYYEQEGLLRPARTESGYRDYGEPELLAAQRIRLLSASGLKIETIRVLLPCMLDGQPAFAPCQDVRDALRREVQKLDAKLRDLAQSREIVASYLSGVERDARV</sequence>
<evidence type="ECO:0000256" key="3">
    <source>
        <dbReference type="ARBA" id="ARBA00023125"/>
    </source>
</evidence>
<dbReference type="PANTHER" id="PTHR30204">
    <property type="entry name" value="REDOX-CYCLING DRUG-SENSING TRANSCRIPTIONAL ACTIVATOR SOXR"/>
    <property type="match status" value="1"/>
</dbReference>
<dbReference type="Pfam" id="PF09278">
    <property type="entry name" value="MerR-DNA-bind"/>
    <property type="match status" value="1"/>
</dbReference>
<protein>
    <recommendedName>
        <fullName evidence="5">HTH merR-type domain-containing protein</fullName>
    </recommendedName>
</protein>
<reference evidence="6" key="2">
    <citation type="journal article" date="2020" name="Microorganisms">
        <title>Osmotic Adaptation and Compatible Solute Biosynthesis of Phototrophic Bacteria as Revealed from Genome Analyses.</title>
        <authorList>
            <person name="Imhoff J.F."/>
            <person name="Rahn T."/>
            <person name="Kunzel S."/>
            <person name="Keller A."/>
            <person name="Neulinger S.C."/>
        </authorList>
    </citation>
    <scope>NUCLEOTIDE SEQUENCE</scope>
    <source>
        <strain evidence="6">IM 151</strain>
    </source>
</reference>
<dbReference type="Gene3D" id="1.10.1660.10">
    <property type="match status" value="1"/>
</dbReference>
<dbReference type="Proteomes" id="UP001041814">
    <property type="component" value="Unassembled WGS sequence"/>
</dbReference>
<dbReference type="SMART" id="SM00422">
    <property type="entry name" value="HTH_MERR"/>
    <property type="match status" value="1"/>
</dbReference>
<keyword evidence="1" id="KW-0678">Repressor</keyword>
<keyword evidence="4" id="KW-0804">Transcription</keyword>
<dbReference type="PANTHER" id="PTHR30204:SF69">
    <property type="entry name" value="MERR-FAMILY TRANSCRIPTIONAL REGULATOR"/>
    <property type="match status" value="1"/>
</dbReference>
<evidence type="ECO:0000313" key="7">
    <source>
        <dbReference type="Proteomes" id="UP001041814"/>
    </source>
</evidence>
<dbReference type="InterPro" id="IPR009061">
    <property type="entry name" value="DNA-bd_dom_put_sf"/>
</dbReference>
<keyword evidence="3" id="KW-0238">DNA-binding</keyword>
<gene>
    <name evidence="6" type="ORF">CKO43_21795</name>
</gene>
<dbReference type="PROSITE" id="PS00552">
    <property type="entry name" value="HTH_MERR_1"/>
    <property type="match status" value="1"/>
</dbReference>
<dbReference type="Pfam" id="PF00376">
    <property type="entry name" value="MerR"/>
    <property type="match status" value="1"/>
</dbReference>
<dbReference type="SUPFAM" id="SSF46955">
    <property type="entry name" value="Putative DNA-binding domain"/>
    <property type="match status" value="1"/>
</dbReference>
<evidence type="ECO:0000259" key="5">
    <source>
        <dbReference type="PROSITE" id="PS50937"/>
    </source>
</evidence>
<reference evidence="6" key="1">
    <citation type="submission" date="2017-08" db="EMBL/GenBank/DDBJ databases">
        <authorList>
            <person name="Imhoff J.F."/>
            <person name="Rahn T."/>
            <person name="Kuenzel S."/>
            <person name="Neulinger S.C."/>
        </authorList>
    </citation>
    <scope>NUCLEOTIDE SEQUENCE</scope>
    <source>
        <strain evidence="6">IM 151</strain>
    </source>
</reference>
<organism evidence="6 7">
    <name type="scientific">Rubrivivax gelatinosus</name>
    <name type="common">Rhodocyclus gelatinosus</name>
    <name type="synonym">Rhodopseudomonas gelatinosa</name>
    <dbReference type="NCBI Taxonomy" id="28068"/>
    <lineage>
        <taxon>Bacteria</taxon>
        <taxon>Pseudomonadati</taxon>
        <taxon>Pseudomonadota</taxon>
        <taxon>Betaproteobacteria</taxon>
        <taxon>Burkholderiales</taxon>
        <taxon>Sphaerotilaceae</taxon>
        <taxon>Rubrivivax</taxon>
    </lineage>
</organism>
<feature type="domain" description="HTH merR-type" evidence="5">
    <location>
        <begin position="29"/>
        <end position="95"/>
    </location>
</feature>
<dbReference type="InterPro" id="IPR015358">
    <property type="entry name" value="Tscrpt_reg_MerR_DNA-bd"/>
</dbReference>
<dbReference type="EMBL" id="NRRU01000117">
    <property type="protein sequence ID" value="MBK1715392.1"/>
    <property type="molecule type" value="Genomic_DNA"/>
</dbReference>
<dbReference type="InterPro" id="IPR000551">
    <property type="entry name" value="MerR-type_HTH_dom"/>
</dbReference>
<evidence type="ECO:0000313" key="6">
    <source>
        <dbReference type="EMBL" id="MBK1715392.1"/>
    </source>
</evidence>
<dbReference type="PRINTS" id="PR00040">
    <property type="entry name" value="HTHMERR"/>
</dbReference>